<keyword evidence="2" id="KW-1185">Reference proteome</keyword>
<accession>A0ABY4YVK0</accession>
<protein>
    <recommendedName>
        <fullName evidence="3">ATP-dependent endonuclease</fullName>
    </recommendedName>
</protein>
<evidence type="ECO:0000313" key="2">
    <source>
        <dbReference type="Proteomes" id="UP001056455"/>
    </source>
</evidence>
<evidence type="ECO:0008006" key="3">
    <source>
        <dbReference type="Google" id="ProtNLM"/>
    </source>
</evidence>
<name>A0ABY4YVK0_9MICO</name>
<organism evidence="1 2">
    <name type="scientific">Ornithinimicrobium faecis</name>
    <dbReference type="NCBI Taxonomy" id="2934158"/>
    <lineage>
        <taxon>Bacteria</taxon>
        <taxon>Bacillati</taxon>
        <taxon>Actinomycetota</taxon>
        <taxon>Actinomycetes</taxon>
        <taxon>Micrococcales</taxon>
        <taxon>Ornithinimicrobiaceae</taxon>
        <taxon>Ornithinimicrobium</taxon>
    </lineage>
</organism>
<dbReference type="RefSeq" id="WP_252594189.1">
    <property type="nucleotide sequence ID" value="NZ_CP099489.1"/>
</dbReference>
<sequence>MRNMPVAGQPPATLVLLEGPSDVAAVTTLLAAQEGAGERSAYELVDLGGVTNVGAHLRRAAHADPSPRVVGLCDAGEARVVLRALQRVGRAIAAPQELSEEAFFVCDRDLEDELIRALGPQRCLEVLEEQRLSGRFAAFSRQPAWAGRPLTARLHRFCGVASGRKILLAGAMAAALTPDQVPPPLAGLLESLQEADARAWQGDARA</sequence>
<dbReference type="EMBL" id="CP099489">
    <property type="protein sequence ID" value="USQ80801.1"/>
    <property type="molecule type" value="Genomic_DNA"/>
</dbReference>
<proteinExistence type="predicted"/>
<evidence type="ECO:0000313" key="1">
    <source>
        <dbReference type="EMBL" id="USQ80801.1"/>
    </source>
</evidence>
<gene>
    <name evidence="1" type="ORF">NF556_03845</name>
</gene>
<reference evidence="1" key="1">
    <citation type="submission" date="2022-06" db="EMBL/GenBank/DDBJ databases">
        <title>Ornithinimicrobium HY1793.</title>
        <authorList>
            <person name="Huang Y."/>
        </authorList>
    </citation>
    <scope>NUCLEOTIDE SEQUENCE</scope>
    <source>
        <strain evidence="1">HY1793</strain>
    </source>
</reference>
<dbReference type="Proteomes" id="UP001056455">
    <property type="component" value="Chromosome"/>
</dbReference>